<proteinExistence type="predicted"/>
<comment type="caution">
    <text evidence="2">The sequence shown here is derived from an EMBL/GenBank/DDBJ whole genome shotgun (WGS) entry which is preliminary data.</text>
</comment>
<dbReference type="EMBL" id="BGPR01003313">
    <property type="protein sequence ID" value="GBM86435.1"/>
    <property type="molecule type" value="Genomic_DNA"/>
</dbReference>
<accession>A0A4Y2J946</accession>
<dbReference type="AlphaFoldDB" id="A0A4Y2J946"/>
<feature type="region of interest" description="Disordered" evidence="1">
    <location>
        <begin position="47"/>
        <end position="66"/>
    </location>
</feature>
<name>A0A4Y2J946_ARAVE</name>
<gene>
    <name evidence="2" type="ORF">AVEN_93663_1</name>
</gene>
<dbReference type="Proteomes" id="UP000499080">
    <property type="component" value="Unassembled WGS sequence"/>
</dbReference>
<organism evidence="2 3">
    <name type="scientific">Araneus ventricosus</name>
    <name type="common">Orbweaver spider</name>
    <name type="synonym">Epeira ventricosa</name>
    <dbReference type="NCBI Taxonomy" id="182803"/>
    <lineage>
        <taxon>Eukaryota</taxon>
        <taxon>Metazoa</taxon>
        <taxon>Ecdysozoa</taxon>
        <taxon>Arthropoda</taxon>
        <taxon>Chelicerata</taxon>
        <taxon>Arachnida</taxon>
        <taxon>Araneae</taxon>
        <taxon>Araneomorphae</taxon>
        <taxon>Entelegynae</taxon>
        <taxon>Araneoidea</taxon>
        <taxon>Araneidae</taxon>
        <taxon>Araneus</taxon>
    </lineage>
</organism>
<keyword evidence="3" id="KW-1185">Reference proteome</keyword>
<evidence type="ECO:0000313" key="2">
    <source>
        <dbReference type="EMBL" id="GBM86435.1"/>
    </source>
</evidence>
<reference evidence="2 3" key="1">
    <citation type="journal article" date="2019" name="Sci. Rep.">
        <title>Orb-weaving spider Araneus ventricosus genome elucidates the spidroin gene catalogue.</title>
        <authorList>
            <person name="Kono N."/>
            <person name="Nakamura H."/>
            <person name="Ohtoshi R."/>
            <person name="Moran D.A.P."/>
            <person name="Shinohara A."/>
            <person name="Yoshida Y."/>
            <person name="Fujiwara M."/>
            <person name="Mori M."/>
            <person name="Tomita M."/>
            <person name="Arakawa K."/>
        </authorList>
    </citation>
    <scope>NUCLEOTIDE SEQUENCE [LARGE SCALE GENOMIC DNA]</scope>
</reference>
<protein>
    <submittedName>
        <fullName evidence="2">Uncharacterized protein</fullName>
    </submittedName>
</protein>
<evidence type="ECO:0000313" key="3">
    <source>
        <dbReference type="Proteomes" id="UP000499080"/>
    </source>
</evidence>
<evidence type="ECO:0000256" key="1">
    <source>
        <dbReference type="SAM" id="MobiDB-lite"/>
    </source>
</evidence>
<sequence length="110" mass="12158">MVAFVIESLFLKVSYNLNRIITVLPWYSGTLADSRYNSSSTEARDLVATTGHGPTPPEEVTTFPSRRSTFTGGRLLDIHNYYTPGKSEIPLTYPAASHPRTRVPPGGIKF</sequence>